<evidence type="ECO:0000313" key="1">
    <source>
        <dbReference type="EnsemblPlants" id="LPERR08G01420.1"/>
    </source>
</evidence>
<reference evidence="2" key="2">
    <citation type="submission" date="2013-12" db="EMBL/GenBank/DDBJ databases">
        <authorList>
            <person name="Yu Y."/>
            <person name="Lee S."/>
            <person name="de Baynast K."/>
            <person name="Wissotski M."/>
            <person name="Liu L."/>
            <person name="Talag J."/>
            <person name="Goicoechea J."/>
            <person name="Angelova A."/>
            <person name="Jetty R."/>
            <person name="Kudrna D."/>
            <person name="Golser W."/>
            <person name="Rivera L."/>
            <person name="Zhang J."/>
            <person name="Wing R."/>
        </authorList>
    </citation>
    <scope>NUCLEOTIDE SEQUENCE</scope>
</reference>
<dbReference type="HOGENOM" id="CLU_124656_0_0_1"/>
<keyword evidence="2" id="KW-1185">Reference proteome</keyword>
<evidence type="ECO:0000313" key="2">
    <source>
        <dbReference type="Proteomes" id="UP000032180"/>
    </source>
</evidence>
<dbReference type="EnsemblPlants" id="LPERR08G01420.1">
    <property type="protein sequence ID" value="LPERR08G01420.1"/>
    <property type="gene ID" value="LPERR08G01420"/>
</dbReference>
<organism evidence="1 2">
    <name type="scientific">Leersia perrieri</name>
    <dbReference type="NCBI Taxonomy" id="77586"/>
    <lineage>
        <taxon>Eukaryota</taxon>
        <taxon>Viridiplantae</taxon>
        <taxon>Streptophyta</taxon>
        <taxon>Embryophyta</taxon>
        <taxon>Tracheophyta</taxon>
        <taxon>Spermatophyta</taxon>
        <taxon>Magnoliopsida</taxon>
        <taxon>Liliopsida</taxon>
        <taxon>Poales</taxon>
        <taxon>Poaceae</taxon>
        <taxon>BOP clade</taxon>
        <taxon>Oryzoideae</taxon>
        <taxon>Oryzeae</taxon>
        <taxon>Oryzinae</taxon>
        <taxon>Leersia</taxon>
    </lineage>
</organism>
<dbReference type="AlphaFoldDB" id="A0A0D9X3U0"/>
<reference evidence="1 2" key="1">
    <citation type="submission" date="2012-08" db="EMBL/GenBank/DDBJ databases">
        <title>Oryza genome evolution.</title>
        <authorList>
            <person name="Wing R.A."/>
        </authorList>
    </citation>
    <scope>NUCLEOTIDE SEQUENCE</scope>
</reference>
<dbReference type="Gramene" id="LPERR08G01420.1">
    <property type="protein sequence ID" value="LPERR08G01420.1"/>
    <property type="gene ID" value="LPERR08G01420"/>
</dbReference>
<reference evidence="1" key="3">
    <citation type="submission" date="2015-04" db="UniProtKB">
        <authorList>
            <consortium name="EnsemblPlants"/>
        </authorList>
    </citation>
    <scope>IDENTIFICATION</scope>
</reference>
<sequence>MRNIMVKIVKMRKPFEEDFKELVEEARDYHQETRCIVTIEGFHPITGEHQKTVIDSIGEDDVLEVNPFTNHVVRRYLRLKGRLGEVALRMLSEELSRDMRLDEVKKFMLRVRAIRLAALRRSKAARMVREAELLPELTNLGKFFHAPMAVTPLPEEEMKVTSHLVKLGSSIVKRRAEKNLTLTMVYL</sequence>
<name>A0A0D9X3U0_9ORYZ</name>
<proteinExistence type="predicted"/>
<dbReference type="Proteomes" id="UP000032180">
    <property type="component" value="Chromosome 8"/>
</dbReference>
<protein>
    <submittedName>
        <fullName evidence="1">Uncharacterized protein</fullName>
    </submittedName>
</protein>
<accession>A0A0D9X3U0</accession>